<proteinExistence type="predicted"/>
<evidence type="ECO:0000256" key="1">
    <source>
        <dbReference type="SAM" id="MobiDB-lite"/>
    </source>
</evidence>
<protein>
    <submittedName>
        <fullName evidence="2">Uncharacterized protein</fullName>
    </submittedName>
</protein>
<reference evidence="2" key="2">
    <citation type="journal article" date="2024" name="Plant">
        <title>Genomic evolution and insights into agronomic trait innovations of Sesamum species.</title>
        <authorList>
            <person name="Miao H."/>
            <person name="Wang L."/>
            <person name="Qu L."/>
            <person name="Liu H."/>
            <person name="Sun Y."/>
            <person name="Le M."/>
            <person name="Wang Q."/>
            <person name="Wei S."/>
            <person name="Zheng Y."/>
            <person name="Lin W."/>
            <person name="Duan Y."/>
            <person name="Cao H."/>
            <person name="Xiong S."/>
            <person name="Wang X."/>
            <person name="Wei L."/>
            <person name="Li C."/>
            <person name="Ma Q."/>
            <person name="Ju M."/>
            <person name="Zhao R."/>
            <person name="Li G."/>
            <person name="Mu C."/>
            <person name="Tian Q."/>
            <person name="Mei H."/>
            <person name="Zhang T."/>
            <person name="Gao T."/>
            <person name="Zhang H."/>
        </authorList>
    </citation>
    <scope>NUCLEOTIDE SEQUENCE</scope>
    <source>
        <strain evidence="2">G02</strain>
    </source>
</reference>
<dbReference type="EMBL" id="JACGWJ010000105">
    <property type="protein sequence ID" value="KAL0294967.1"/>
    <property type="molecule type" value="Genomic_DNA"/>
</dbReference>
<feature type="region of interest" description="Disordered" evidence="1">
    <location>
        <begin position="64"/>
        <end position="95"/>
    </location>
</feature>
<sequence>MGQPSVATLTPQTEALPPLVRVPSPHLEHSISSSCPQRDDILRYMEGYFPDHIAIILSLAKCPPSDSSDYLEDSKDYDSDKMGCDETPSDDQVGD</sequence>
<accession>A0AAW2JLM3</accession>
<feature type="compositionally biased region" description="Basic and acidic residues" evidence="1">
    <location>
        <begin position="72"/>
        <end position="84"/>
    </location>
</feature>
<comment type="caution">
    <text evidence="2">The sequence shown here is derived from an EMBL/GenBank/DDBJ whole genome shotgun (WGS) entry which is preliminary data.</text>
</comment>
<dbReference type="AlphaFoldDB" id="A0AAW2JLM3"/>
<name>A0AAW2JLM3_SESRA</name>
<reference evidence="2" key="1">
    <citation type="submission" date="2020-06" db="EMBL/GenBank/DDBJ databases">
        <authorList>
            <person name="Li T."/>
            <person name="Hu X."/>
            <person name="Zhang T."/>
            <person name="Song X."/>
            <person name="Zhang H."/>
            <person name="Dai N."/>
            <person name="Sheng W."/>
            <person name="Hou X."/>
            <person name="Wei L."/>
        </authorList>
    </citation>
    <scope>NUCLEOTIDE SEQUENCE</scope>
    <source>
        <strain evidence="2">G02</strain>
        <tissue evidence="2">Leaf</tissue>
    </source>
</reference>
<gene>
    <name evidence="2" type="ORF">Sradi_6858200</name>
</gene>
<evidence type="ECO:0000313" key="2">
    <source>
        <dbReference type="EMBL" id="KAL0294967.1"/>
    </source>
</evidence>
<organism evidence="2">
    <name type="scientific">Sesamum radiatum</name>
    <name type="common">Black benniseed</name>
    <dbReference type="NCBI Taxonomy" id="300843"/>
    <lineage>
        <taxon>Eukaryota</taxon>
        <taxon>Viridiplantae</taxon>
        <taxon>Streptophyta</taxon>
        <taxon>Embryophyta</taxon>
        <taxon>Tracheophyta</taxon>
        <taxon>Spermatophyta</taxon>
        <taxon>Magnoliopsida</taxon>
        <taxon>eudicotyledons</taxon>
        <taxon>Gunneridae</taxon>
        <taxon>Pentapetalae</taxon>
        <taxon>asterids</taxon>
        <taxon>lamiids</taxon>
        <taxon>Lamiales</taxon>
        <taxon>Pedaliaceae</taxon>
        <taxon>Sesamum</taxon>
    </lineage>
</organism>